<name>A0A194XAH8_MOLSC</name>
<comment type="similarity">
    <text evidence="1">Belongs to the peptidase S58 family.</text>
</comment>
<evidence type="ECO:0000256" key="1">
    <source>
        <dbReference type="ARBA" id="ARBA00007068"/>
    </source>
</evidence>
<dbReference type="Pfam" id="PF03576">
    <property type="entry name" value="Peptidase_S58"/>
    <property type="match status" value="1"/>
</dbReference>
<organism evidence="2 3">
    <name type="scientific">Mollisia scopiformis</name>
    <name type="common">Conifer needle endophyte fungus</name>
    <name type="synonym">Phialocephala scopiformis</name>
    <dbReference type="NCBI Taxonomy" id="149040"/>
    <lineage>
        <taxon>Eukaryota</taxon>
        <taxon>Fungi</taxon>
        <taxon>Dikarya</taxon>
        <taxon>Ascomycota</taxon>
        <taxon>Pezizomycotina</taxon>
        <taxon>Leotiomycetes</taxon>
        <taxon>Helotiales</taxon>
        <taxon>Mollisiaceae</taxon>
        <taxon>Mollisia</taxon>
    </lineage>
</organism>
<dbReference type="GeneID" id="28820510"/>
<dbReference type="InterPro" id="IPR016117">
    <property type="entry name" value="ArgJ-like_dom_sf"/>
</dbReference>
<dbReference type="PANTHER" id="PTHR36512:SF3">
    <property type="entry name" value="BLR5678 PROTEIN"/>
    <property type="match status" value="1"/>
</dbReference>
<dbReference type="OrthoDB" id="2107894at2759"/>
<dbReference type="Proteomes" id="UP000070700">
    <property type="component" value="Unassembled WGS sequence"/>
</dbReference>
<reference evidence="2 3" key="1">
    <citation type="submission" date="2015-10" db="EMBL/GenBank/DDBJ databases">
        <title>Full genome of DAOMC 229536 Phialocephala scopiformis, a fungal endophyte of spruce producing the potent anti-insectan compound rugulosin.</title>
        <authorList>
            <consortium name="DOE Joint Genome Institute"/>
            <person name="Walker A.K."/>
            <person name="Frasz S.L."/>
            <person name="Seifert K.A."/>
            <person name="Miller J.D."/>
            <person name="Mondo S.J."/>
            <person name="Labutti K."/>
            <person name="Lipzen A."/>
            <person name="Dockter R."/>
            <person name="Kennedy M."/>
            <person name="Grigoriev I.V."/>
            <person name="Spatafora J.W."/>
        </authorList>
    </citation>
    <scope>NUCLEOTIDE SEQUENCE [LARGE SCALE GENOMIC DNA]</scope>
    <source>
        <strain evidence="2 3">CBS 120377</strain>
    </source>
</reference>
<dbReference type="InterPro" id="IPR005321">
    <property type="entry name" value="Peptidase_S58_DmpA"/>
</dbReference>
<keyword evidence="3" id="KW-1185">Reference proteome</keyword>
<dbReference type="GO" id="GO:0004177">
    <property type="term" value="F:aminopeptidase activity"/>
    <property type="evidence" value="ECO:0007669"/>
    <property type="project" value="TreeGrafter"/>
</dbReference>
<accession>A0A194XAH8</accession>
<dbReference type="AlphaFoldDB" id="A0A194XAH8"/>
<dbReference type="SUPFAM" id="SSF56266">
    <property type="entry name" value="DmpA/ArgJ-like"/>
    <property type="match status" value="1"/>
</dbReference>
<evidence type="ECO:0000313" key="2">
    <source>
        <dbReference type="EMBL" id="KUJ17178.1"/>
    </source>
</evidence>
<gene>
    <name evidence="2" type="ORF">LY89DRAFT_616985</name>
</gene>
<proteinExistence type="inferred from homology"/>
<dbReference type="KEGG" id="psco:LY89DRAFT_616985"/>
<evidence type="ECO:0000313" key="3">
    <source>
        <dbReference type="Proteomes" id="UP000070700"/>
    </source>
</evidence>
<dbReference type="PANTHER" id="PTHR36512">
    <property type="entry name" value="D-AMINOPEPTIDASE"/>
    <property type="match status" value="1"/>
</dbReference>
<dbReference type="InParanoid" id="A0A194XAH8"/>
<dbReference type="RefSeq" id="XP_018071533.1">
    <property type="nucleotide sequence ID" value="XM_018210784.1"/>
</dbReference>
<dbReference type="EMBL" id="KQ947415">
    <property type="protein sequence ID" value="KUJ17178.1"/>
    <property type="molecule type" value="Genomic_DNA"/>
</dbReference>
<sequence length="393" mass="42297">MARITTRDLGYSPGQLEAGPKNSILDIKGVHVGQVTVGKDGDDVCNGVTIILPRDPSEIHIPCYAGMHTLNGNGEVTGSYQVKDWGYTSSPLALTNSCSLGITFHAIWQWTLAQARKNGTSSEALNHNYATPVVGETSDWWLNDAHQTALEEKHIHEAFANALTQTEVQEGQRGGGAGMTCHFFPGGTGTSSRIVRGHGEKKYTVGVICQSNYGHLPDLQIGGVPIGKLIFKERGSPVHQPEKTQAQLTSGGGKADEGSIVIYLITDAPVLPHQLNRMARHCAVGLAQVGGHGVGRNHSGDIIMCLSTANKPDERVSTPQVNMIGPIEKNQIEIIKNESIDAMFRAASEATEEAILNSIIAGRDGRTGFEGIHFDGFPVDFVKELLKMYRVDV</sequence>
<protein>
    <submittedName>
        <fullName evidence="2">DmpA/ArgJ-like protein</fullName>
    </submittedName>
</protein>
<dbReference type="Gene3D" id="3.60.70.12">
    <property type="entry name" value="L-amino peptidase D-ALA esterase/amidase"/>
    <property type="match status" value="1"/>
</dbReference>